<sequence length="745" mass="80094">MIGRAPRIEWVWSRVWPARPLDPALLTSALTRLAADPSSPTVVLETRADADGITWLLGTPAEHVRWVQRTLRDLLPGITIMAADAASRAPVESAVALQATPGVLGLGQPPLEVTTALLSALGAHLSAGEVMVLQIVLGPRIAGRIARGPVADPAQPIGSLLARGVMPAPEPVQRAITERIALHGFRVSLRIAATASTTERRRRLILGIFGALGRARATGVRLSLTAQRPAAITEPRLPRRWRLNLTPDELTGLLAWPLGEHDLPGIPPLHPRQLLLARTPTPEGRDIGETALPGSGIRVGVNAADALMHQVLLGPTGSGKSNVLLLQIAADIRAGRPLLVIDPKQQLIDDILDHAVGEDRIDDVVIISLADPHVPGFNPLDAGDRDPDVVVDSLLAVFKVVFADGWGPRTEDIFLASLLTLVRAGQAIGTPFTLVDLPRLLTEEPFRLRLIGHVAGDPTLAGFWATYGELSPAAQAAMIAAPLNKLRRYLMRPAVRRMLGQAEPVFRLRDIFRDNKIVLVPLNEGLIGPVTAQLVGSLLVGEAWNATQERASEDRPTDRPGFVVVDECQRFVNLPTSFGDALSQSRSYGVGWILAHQSRAQLPAELRESIDTNARSKMFFRLESSKDASDAAKLTHGHLAAEDFQQLPRHTAYARIVTGGESSGWTMIATLPPPPPTGLADRIRAASRDRYGSNETPVPSPNPTAPRRSSVSSAGTPPSPAVGRKRRQKKSERTSEAEQAEGGQE</sequence>
<evidence type="ECO:0000313" key="4">
    <source>
        <dbReference type="Proteomes" id="UP000563898"/>
    </source>
</evidence>
<feature type="domain" description="TraD/TraG TraM recognition site" evidence="2">
    <location>
        <begin position="563"/>
        <end position="634"/>
    </location>
</feature>
<evidence type="ECO:0000256" key="1">
    <source>
        <dbReference type="SAM" id="MobiDB-lite"/>
    </source>
</evidence>
<dbReference type="EMBL" id="JAAXPC010000001">
    <property type="protein sequence ID" value="NKY00590.1"/>
    <property type="molecule type" value="Genomic_DNA"/>
</dbReference>
<dbReference type="Gene3D" id="3.40.50.300">
    <property type="entry name" value="P-loop containing nucleotide triphosphate hydrolases"/>
    <property type="match status" value="2"/>
</dbReference>
<proteinExistence type="predicted"/>
<dbReference type="SUPFAM" id="SSF52540">
    <property type="entry name" value="P-loop containing nucleoside triphosphate hydrolases"/>
    <property type="match status" value="1"/>
</dbReference>
<dbReference type="InterPro" id="IPR027417">
    <property type="entry name" value="P-loop_NTPase"/>
</dbReference>
<dbReference type="CDD" id="cd01127">
    <property type="entry name" value="TrwB_TraG_TraD_VirD4"/>
    <property type="match status" value="1"/>
</dbReference>
<gene>
    <name evidence="3" type="ORF">HGA05_03290</name>
</gene>
<organism evidence="3 4">
    <name type="scientific">Gordonia polyisoprenivorans</name>
    <dbReference type="NCBI Taxonomy" id="84595"/>
    <lineage>
        <taxon>Bacteria</taxon>
        <taxon>Bacillati</taxon>
        <taxon>Actinomycetota</taxon>
        <taxon>Actinomycetes</taxon>
        <taxon>Mycobacteriales</taxon>
        <taxon>Gordoniaceae</taxon>
        <taxon>Gordonia</taxon>
    </lineage>
</organism>
<evidence type="ECO:0000313" key="3">
    <source>
        <dbReference type="EMBL" id="NKY00590.1"/>
    </source>
</evidence>
<dbReference type="AlphaFoldDB" id="A0A846WI86"/>
<comment type="caution">
    <text evidence="3">The sequence shown here is derived from an EMBL/GenBank/DDBJ whole genome shotgun (WGS) entry which is preliminary data.</text>
</comment>
<feature type="compositionally biased region" description="Polar residues" evidence="1">
    <location>
        <begin position="707"/>
        <end position="716"/>
    </location>
</feature>
<dbReference type="Proteomes" id="UP000563898">
    <property type="component" value="Unassembled WGS sequence"/>
</dbReference>
<dbReference type="RefSeq" id="WP_006372115.1">
    <property type="nucleotide sequence ID" value="NZ_JAAXPC010000001.1"/>
</dbReference>
<feature type="region of interest" description="Disordered" evidence="1">
    <location>
        <begin position="688"/>
        <end position="745"/>
    </location>
</feature>
<dbReference type="InterPro" id="IPR051162">
    <property type="entry name" value="T4SS_component"/>
</dbReference>
<protein>
    <submittedName>
        <fullName evidence="3">TraM recognition domain-containing protein</fullName>
    </submittedName>
</protein>
<dbReference type="PANTHER" id="PTHR30121:SF6">
    <property type="entry name" value="SLR6007 PROTEIN"/>
    <property type="match status" value="1"/>
</dbReference>
<evidence type="ECO:0000259" key="2">
    <source>
        <dbReference type="Pfam" id="PF12696"/>
    </source>
</evidence>
<dbReference type="Pfam" id="PF12696">
    <property type="entry name" value="TraG-D_C"/>
    <property type="match status" value="1"/>
</dbReference>
<name>A0A846WI86_9ACTN</name>
<reference evidence="3 4" key="1">
    <citation type="submission" date="2020-04" db="EMBL/GenBank/DDBJ databases">
        <title>MicrobeNet Type strains.</title>
        <authorList>
            <person name="Nicholson A.C."/>
        </authorList>
    </citation>
    <scope>NUCLEOTIDE SEQUENCE [LARGE SCALE GENOMIC DNA]</scope>
    <source>
        <strain evidence="3 4">ATCC BAA-14</strain>
    </source>
</reference>
<dbReference type="PANTHER" id="PTHR30121">
    <property type="entry name" value="UNCHARACTERIZED PROTEIN YJGR-RELATED"/>
    <property type="match status" value="1"/>
</dbReference>
<accession>A0A846WI86</accession>
<dbReference type="InterPro" id="IPR032689">
    <property type="entry name" value="TraG-D_C"/>
</dbReference>